<dbReference type="RefSeq" id="WP_303499327.1">
    <property type="nucleotide sequence ID" value="NZ_JAUOPU010000008.1"/>
</dbReference>
<dbReference type="Proteomes" id="UP001170624">
    <property type="component" value="Unassembled WGS sequence"/>
</dbReference>
<accession>A0AAW7Y7F4</accession>
<dbReference type="AlphaFoldDB" id="A0AAW7Y7F4"/>
<sequence length="317" mass="35216">MAFVYKRTVANTRTEVAFEVESFFKEYPELKWKFRNKEEVGTDGTRFCLANANDGVVFSRYEKDHPSGPNIFCFGGTGFTGGGTWPYHADSIDLSRYSGQNDRRPYKYPCYLHLLVTDSCLLIAQENFDDGYMQLYGAGSGCKALGPNSSAPDGIWVGGCGSTQSYHNDRFEFFSTKNIGQAAGGGGALLSGPGDNWQVMGLTGTRLPSNAVPCPALVHLKHIKSSSDYPLALYGYNEVKNFRFPLNSSMIFMPVYWIEKNAGGRYYPAWDIPYMKICATNGFKQGEIIQNGNEKWMVFDRGEVDGIGFVVFLEATT</sequence>
<proteinExistence type="predicted"/>
<comment type="caution">
    <text evidence="1">The sequence shown here is derived from an EMBL/GenBank/DDBJ whole genome shotgun (WGS) entry which is preliminary data.</text>
</comment>
<evidence type="ECO:0000313" key="2">
    <source>
        <dbReference type="Proteomes" id="UP001170624"/>
    </source>
</evidence>
<organism evidence="1 2">
    <name type="scientific">Photobacterium sanguinicancri</name>
    <dbReference type="NCBI Taxonomy" id="875932"/>
    <lineage>
        <taxon>Bacteria</taxon>
        <taxon>Pseudomonadati</taxon>
        <taxon>Pseudomonadota</taxon>
        <taxon>Gammaproteobacteria</taxon>
        <taxon>Vibrionales</taxon>
        <taxon>Vibrionaceae</taxon>
        <taxon>Photobacterium</taxon>
    </lineage>
</organism>
<reference evidence="1" key="1">
    <citation type="submission" date="2023-07" db="EMBL/GenBank/DDBJ databases">
        <title>Genome content predicts the carbon catabolic preferences of heterotrophic bacteria.</title>
        <authorList>
            <person name="Gralka M."/>
        </authorList>
    </citation>
    <scope>NUCLEOTIDE SEQUENCE</scope>
    <source>
        <strain evidence="1">G2M05</strain>
    </source>
</reference>
<gene>
    <name evidence="1" type="ORF">Q4568_09780</name>
</gene>
<dbReference type="EMBL" id="JAUOPU010000008">
    <property type="protein sequence ID" value="MDO6542823.1"/>
    <property type="molecule type" value="Genomic_DNA"/>
</dbReference>
<protein>
    <submittedName>
        <fullName evidence="1">Uncharacterized protein</fullName>
    </submittedName>
</protein>
<evidence type="ECO:0000313" key="1">
    <source>
        <dbReference type="EMBL" id="MDO6542823.1"/>
    </source>
</evidence>
<name>A0AAW7Y7F4_9GAMM</name>